<accession>A0ACC0BQJ8</accession>
<keyword evidence="2" id="KW-1185">Reference proteome</keyword>
<reference evidence="2" key="1">
    <citation type="journal article" date="2023" name="Nat. Plants">
        <title>Single-cell RNA sequencing provides a high-resolution roadmap for understanding the multicellular compartmentation of specialized metabolism.</title>
        <authorList>
            <person name="Sun S."/>
            <person name="Shen X."/>
            <person name="Li Y."/>
            <person name="Li Y."/>
            <person name="Wang S."/>
            <person name="Li R."/>
            <person name="Zhang H."/>
            <person name="Shen G."/>
            <person name="Guo B."/>
            <person name="Wei J."/>
            <person name="Xu J."/>
            <person name="St-Pierre B."/>
            <person name="Chen S."/>
            <person name="Sun C."/>
        </authorList>
    </citation>
    <scope>NUCLEOTIDE SEQUENCE [LARGE SCALE GENOMIC DNA]</scope>
</reference>
<organism evidence="1 2">
    <name type="scientific">Catharanthus roseus</name>
    <name type="common">Madagascar periwinkle</name>
    <name type="synonym">Vinca rosea</name>
    <dbReference type="NCBI Taxonomy" id="4058"/>
    <lineage>
        <taxon>Eukaryota</taxon>
        <taxon>Viridiplantae</taxon>
        <taxon>Streptophyta</taxon>
        <taxon>Embryophyta</taxon>
        <taxon>Tracheophyta</taxon>
        <taxon>Spermatophyta</taxon>
        <taxon>Magnoliopsida</taxon>
        <taxon>eudicotyledons</taxon>
        <taxon>Gunneridae</taxon>
        <taxon>Pentapetalae</taxon>
        <taxon>asterids</taxon>
        <taxon>lamiids</taxon>
        <taxon>Gentianales</taxon>
        <taxon>Apocynaceae</taxon>
        <taxon>Rauvolfioideae</taxon>
        <taxon>Vinceae</taxon>
        <taxon>Catharanthinae</taxon>
        <taxon>Catharanthus</taxon>
    </lineage>
</organism>
<gene>
    <name evidence="1" type="ORF">M9H77_05883</name>
</gene>
<dbReference type="EMBL" id="CM044702">
    <property type="protein sequence ID" value="KAI5674933.1"/>
    <property type="molecule type" value="Genomic_DNA"/>
</dbReference>
<sequence length="426" mass="47895">MAVPLVERISKTVIKPSSPTPESLRRYYLSSFDQIEIPDYGNFTFYFVNPGLDISTISQKLQDSLSRILVHYYTFAGVLVGNDYIDCNDSGVEFIQVRIHCSIHEINKKTGINTTVVFPRVDSTPEPGESLVSVQLNHFDCGGIALGVCVHSKLADGSANTAFMYDWAASARNPSHVPSPLLLSDSLFPRREGLQHLPFFESPKVVTRKFVFPEAALQRLRSKAIQLGIQNPSRVEVLTALIYGNALKAAKSTIGRKPSVICQAFNLRPLLGLPLNAMGVMYSFYFSINKQEDGIEVPQLVDQLRKAKIQFQNLPRDKLSYESQMKELEDSLKKLNISDFDFYFFSSYCRLPINKVDFGWGKTKWVTMLPTASQETYFINTSGDISDGIESLVTLEDQKMTAFENSEEMRPFAASDILKWTSNSKL</sequence>
<protein>
    <submittedName>
        <fullName evidence="1">Uncharacterized protein</fullName>
    </submittedName>
</protein>
<comment type="caution">
    <text evidence="1">The sequence shown here is derived from an EMBL/GenBank/DDBJ whole genome shotgun (WGS) entry which is preliminary data.</text>
</comment>
<dbReference type="Proteomes" id="UP001060085">
    <property type="component" value="Linkage Group LG02"/>
</dbReference>
<evidence type="ECO:0000313" key="2">
    <source>
        <dbReference type="Proteomes" id="UP001060085"/>
    </source>
</evidence>
<proteinExistence type="predicted"/>
<evidence type="ECO:0000313" key="1">
    <source>
        <dbReference type="EMBL" id="KAI5674933.1"/>
    </source>
</evidence>
<name>A0ACC0BQJ8_CATRO</name>